<dbReference type="InterPro" id="IPR000531">
    <property type="entry name" value="Beta-barrel_TonB"/>
</dbReference>
<dbReference type="SUPFAM" id="SSF56935">
    <property type="entry name" value="Porins"/>
    <property type="match status" value="1"/>
</dbReference>
<evidence type="ECO:0000259" key="16">
    <source>
        <dbReference type="Pfam" id="PF07715"/>
    </source>
</evidence>
<dbReference type="CDD" id="cd01347">
    <property type="entry name" value="ligand_gated_channel"/>
    <property type="match status" value="1"/>
</dbReference>
<keyword evidence="3 12" id="KW-1134">Transmembrane beta strand</keyword>
<evidence type="ECO:0000256" key="11">
    <source>
        <dbReference type="ARBA" id="ARBA00023237"/>
    </source>
</evidence>
<keyword evidence="18" id="KW-1185">Reference proteome</keyword>
<evidence type="ECO:0000256" key="5">
    <source>
        <dbReference type="ARBA" id="ARBA00022692"/>
    </source>
</evidence>
<feature type="signal peptide" evidence="14">
    <location>
        <begin position="1"/>
        <end position="20"/>
    </location>
</feature>
<evidence type="ECO:0000259" key="15">
    <source>
        <dbReference type="Pfam" id="PF00593"/>
    </source>
</evidence>
<dbReference type="InterPro" id="IPR013784">
    <property type="entry name" value="Carb-bd-like_fold"/>
</dbReference>
<comment type="subcellular location">
    <subcellularLocation>
        <location evidence="1 12">Cell outer membrane</location>
        <topology evidence="1 12">Multi-pass membrane protein</topology>
    </subcellularLocation>
</comment>
<keyword evidence="2 12" id="KW-0813">Transport</keyword>
<organism evidence="17 18">
    <name type="scientific">Dyadobacter koreensis</name>
    <dbReference type="NCBI Taxonomy" id="408657"/>
    <lineage>
        <taxon>Bacteria</taxon>
        <taxon>Pseudomonadati</taxon>
        <taxon>Bacteroidota</taxon>
        <taxon>Cytophagia</taxon>
        <taxon>Cytophagales</taxon>
        <taxon>Spirosomataceae</taxon>
        <taxon>Dyadobacter</taxon>
    </lineage>
</organism>
<dbReference type="InterPro" id="IPR012910">
    <property type="entry name" value="Plug_dom"/>
</dbReference>
<dbReference type="EMBL" id="FNXY01000003">
    <property type="protein sequence ID" value="SEI78512.1"/>
    <property type="molecule type" value="Genomic_DNA"/>
</dbReference>
<comment type="similarity">
    <text evidence="12 13">Belongs to the TonB-dependent receptor family.</text>
</comment>
<evidence type="ECO:0000256" key="14">
    <source>
        <dbReference type="SAM" id="SignalP"/>
    </source>
</evidence>
<evidence type="ECO:0000256" key="2">
    <source>
        <dbReference type="ARBA" id="ARBA00022448"/>
    </source>
</evidence>
<accession>A0A1H6TS02</accession>
<evidence type="ECO:0000313" key="17">
    <source>
        <dbReference type="EMBL" id="SEI78512.1"/>
    </source>
</evidence>
<gene>
    <name evidence="17" type="ORF">SAMN04487995_2204</name>
</gene>
<dbReference type="Gene3D" id="2.60.40.1120">
    <property type="entry name" value="Carboxypeptidase-like, regulatory domain"/>
    <property type="match status" value="1"/>
</dbReference>
<keyword evidence="5 12" id="KW-0812">Transmembrane</keyword>
<feature type="domain" description="TonB-dependent receptor-like beta-barrel" evidence="15">
    <location>
        <begin position="358"/>
        <end position="794"/>
    </location>
</feature>
<name>A0A1H6TS02_9BACT</name>
<evidence type="ECO:0000313" key="18">
    <source>
        <dbReference type="Proteomes" id="UP000199532"/>
    </source>
</evidence>
<dbReference type="InterPro" id="IPR037066">
    <property type="entry name" value="Plug_dom_sf"/>
</dbReference>
<evidence type="ECO:0000256" key="4">
    <source>
        <dbReference type="ARBA" id="ARBA00022496"/>
    </source>
</evidence>
<dbReference type="GO" id="GO:0009279">
    <property type="term" value="C:cell outer membrane"/>
    <property type="evidence" value="ECO:0007669"/>
    <property type="project" value="UniProtKB-SubCell"/>
</dbReference>
<proteinExistence type="inferred from homology"/>
<dbReference type="PANTHER" id="PTHR32552">
    <property type="entry name" value="FERRICHROME IRON RECEPTOR-RELATED"/>
    <property type="match status" value="1"/>
</dbReference>
<dbReference type="Gene3D" id="2.40.170.20">
    <property type="entry name" value="TonB-dependent receptor, beta-barrel domain"/>
    <property type="match status" value="1"/>
</dbReference>
<feature type="domain" description="TonB-dependent receptor plug" evidence="16">
    <location>
        <begin position="136"/>
        <end position="231"/>
    </location>
</feature>
<evidence type="ECO:0000256" key="7">
    <source>
        <dbReference type="ARBA" id="ARBA00023004"/>
    </source>
</evidence>
<evidence type="ECO:0000256" key="12">
    <source>
        <dbReference type="PROSITE-ProRule" id="PRU01360"/>
    </source>
</evidence>
<dbReference type="RefSeq" id="WP_090335199.1">
    <property type="nucleotide sequence ID" value="NZ_FNXY01000003.1"/>
</dbReference>
<keyword evidence="4" id="KW-0410">Iron transport</keyword>
<keyword evidence="11 12" id="KW-0998">Cell outer membrane</keyword>
<evidence type="ECO:0000256" key="13">
    <source>
        <dbReference type="RuleBase" id="RU003357"/>
    </source>
</evidence>
<evidence type="ECO:0000256" key="8">
    <source>
        <dbReference type="ARBA" id="ARBA00023065"/>
    </source>
</evidence>
<evidence type="ECO:0000256" key="3">
    <source>
        <dbReference type="ARBA" id="ARBA00022452"/>
    </source>
</evidence>
<dbReference type="Pfam" id="PF07715">
    <property type="entry name" value="Plug"/>
    <property type="match status" value="1"/>
</dbReference>
<dbReference type="SUPFAM" id="SSF49452">
    <property type="entry name" value="Starch-binding domain-like"/>
    <property type="match status" value="1"/>
</dbReference>
<dbReference type="Pfam" id="PF00593">
    <property type="entry name" value="TonB_dep_Rec_b-barrel"/>
    <property type="match status" value="1"/>
</dbReference>
<reference evidence="17 18" key="1">
    <citation type="submission" date="2016-10" db="EMBL/GenBank/DDBJ databases">
        <authorList>
            <person name="de Groot N.N."/>
        </authorList>
    </citation>
    <scope>NUCLEOTIDE SEQUENCE [LARGE SCALE GENOMIC DNA]</scope>
    <source>
        <strain evidence="17 18">DSM 19938</strain>
    </source>
</reference>
<protein>
    <submittedName>
        <fullName evidence="17">Iron complex outermembrane recepter protein</fullName>
    </submittedName>
</protein>
<evidence type="ECO:0000256" key="10">
    <source>
        <dbReference type="ARBA" id="ARBA00023136"/>
    </source>
</evidence>
<keyword evidence="7" id="KW-0408">Iron</keyword>
<dbReference type="PANTHER" id="PTHR32552:SF68">
    <property type="entry name" value="FERRICHROME OUTER MEMBRANE TRANSPORTER_PHAGE RECEPTOR"/>
    <property type="match status" value="1"/>
</dbReference>
<dbReference type="GO" id="GO:0030246">
    <property type="term" value="F:carbohydrate binding"/>
    <property type="evidence" value="ECO:0007669"/>
    <property type="project" value="InterPro"/>
</dbReference>
<dbReference type="OrthoDB" id="9758472at2"/>
<dbReference type="STRING" id="408657.SAMN04487995_2204"/>
<sequence length="825" mass="91665">MILKYSLAFLLLLCYYGASAQQNNISLQGKIKTALNEPAPFVTLLIKHSPIGSVSDEAGNYAIKNIPQGRHTLVVKAVGFDQIETEVTIGGETPVTLDLTIYASATQLQAVEVTGRKEQTYKNSYAFSGTKTETPLRYVPQAISYVTKEVMLDRQAFKNSDVVKNISGVNQFSYNNNDFVLRGFRASNTMVNGLRVSSSGWNQSLIPHVERVEVIKGPASALFANTDPGGTINIVTKKPLDENRKSINFTTGSWNTYRLATDFTGPMNESKTLLYRLNFAYQNAESFRVLQGGQDVVVAPSISFIPDDKTQINIDLVFMSSVGKLDRGQPIFGATAGTKLNSTPISFALGKKSDYIKELNMYSTLSLTRKLTDWLSFNASYMKFMYNEDLMEHRTSNSYGMDADGKSIPTLMQMQTIRRQTRNYTDNVSAYFISAFNTGKIEHKLLVGYDHILFHTALGGSNYNAGGFINAANNGVVLTKSGTPAAYDPKNKALYLIKDNMPVPNVPFFDLENPDYNITDISRYYNISSTVTPSRYYADGVYVQEQFKFGKWNGLIGLRMEHYNDLLNYTLKTEKKVKQKALIPRVGLVYTPLQWISLYGTYTEGYQPQSAGTIGAPEIYGGPFDPLISNMVEGGAKMEYFKKRLAVNLAIYRIEQNNVLVNAGAADNLNLLRQIGQQRATGLELDAYGQITPELSVTANIAFNKAEITKSTNEAEVGKIFPNAPRQQGGFWAKYKLPQKALSGLAVGVGSNFVTERTTNDTKNNLKLPGYTLLDAAIFYNVDKFRISFNLNNVTNKTHWVGGFDYNRLFPGAPRNFLIGLGYSF</sequence>
<evidence type="ECO:0000256" key="6">
    <source>
        <dbReference type="ARBA" id="ARBA00022729"/>
    </source>
</evidence>
<dbReference type="Gene3D" id="2.170.130.10">
    <property type="entry name" value="TonB-dependent receptor, plug domain"/>
    <property type="match status" value="1"/>
</dbReference>
<dbReference type="Proteomes" id="UP000199532">
    <property type="component" value="Unassembled WGS sequence"/>
</dbReference>
<evidence type="ECO:0000256" key="1">
    <source>
        <dbReference type="ARBA" id="ARBA00004571"/>
    </source>
</evidence>
<evidence type="ECO:0000256" key="9">
    <source>
        <dbReference type="ARBA" id="ARBA00023077"/>
    </source>
</evidence>
<dbReference type="PROSITE" id="PS52016">
    <property type="entry name" value="TONB_DEPENDENT_REC_3"/>
    <property type="match status" value="1"/>
</dbReference>
<dbReference type="InterPro" id="IPR039426">
    <property type="entry name" value="TonB-dep_rcpt-like"/>
</dbReference>
<dbReference type="Pfam" id="PF13715">
    <property type="entry name" value="CarbopepD_reg_2"/>
    <property type="match status" value="1"/>
</dbReference>
<keyword evidence="9 13" id="KW-0798">TonB box</keyword>
<keyword evidence="6 14" id="KW-0732">Signal</keyword>
<keyword evidence="10 12" id="KW-0472">Membrane</keyword>
<keyword evidence="8" id="KW-0406">Ion transport</keyword>
<dbReference type="InterPro" id="IPR036942">
    <property type="entry name" value="Beta-barrel_TonB_sf"/>
</dbReference>
<dbReference type="AlphaFoldDB" id="A0A1H6TS02"/>
<dbReference type="GO" id="GO:0015344">
    <property type="term" value="F:siderophore uptake transmembrane transporter activity"/>
    <property type="evidence" value="ECO:0007669"/>
    <property type="project" value="TreeGrafter"/>
</dbReference>
<feature type="chain" id="PRO_5011587717" evidence="14">
    <location>
        <begin position="21"/>
        <end position="825"/>
    </location>
</feature>